<proteinExistence type="predicted"/>
<evidence type="ECO:0000313" key="2">
    <source>
        <dbReference type="WBParaSite" id="nRc.2.0.1.t35592-RA"/>
    </source>
</evidence>
<keyword evidence="1" id="KW-1185">Reference proteome</keyword>
<organism evidence="1 2">
    <name type="scientific">Romanomermis culicivorax</name>
    <name type="common">Nematode worm</name>
    <dbReference type="NCBI Taxonomy" id="13658"/>
    <lineage>
        <taxon>Eukaryota</taxon>
        <taxon>Metazoa</taxon>
        <taxon>Ecdysozoa</taxon>
        <taxon>Nematoda</taxon>
        <taxon>Enoplea</taxon>
        <taxon>Dorylaimia</taxon>
        <taxon>Mermithida</taxon>
        <taxon>Mermithoidea</taxon>
        <taxon>Mermithidae</taxon>
        <taxon>Romanomermis</taxon>
    </lineage>
</organism>
<name>A0A915KA69_ROMCU</name>
<dbReference type="AlphaFoldDB" id="A0A915KA69"/>
<evidence type="ECO:0000313" key="1">
    <source>
        <dbReference type="Proteomes" id="UP000887565"/>
    </source>
</evidence>
<accession>A0A915KA69</accession>
<dbReference type="WBParaSite" id="nRc.2.0.1.t35592-RA">
    <property type="protein sequence ID" value="nRc.2.0.1.t35592-RA"/>
    <property type="gene ID" value="nRc.2.0.1.g35592"/>
</dbReference>
<dbReference type="Proteomes" id="UP000887565">
    <property type="component" value="Unplaced"/>
</dbReference>
<sequence>VPEVTGHNASKVENHGNYLEGKRVLGLFSKGYVKINNEPYPNWRDGNKSVVVDDFKFANVSCDKHKLLIPTEYCLPCFII</sequence>
<protein>
    <submittedName>
        <fullName evidence="2">Uncharacterized protein</fullName>
    </submittedName>
</protein>
<reference evidence="2" key="1">
    <citation type="submission" date="2022-11" db="UniProtKB">
        <authorList>
            <consortium name="WormBaseParasite"/>
        </authorList>
    </citation>
    <scope>IDENTIFICATION</scope>
</reference>